<evidence type="ECO:0000256" key="2">
    <source>
        <dbReference type="SAM" id="MobiDB-lite"/>
    </source>
</evidence>
<dbReference type="KEGG" id="bsen:DP114_17790"/>
<evidence type="ECO:0000313" key="3">
    <source>
        <dbReference type="EMBL" id="QDL09503.1"/>
    </source>
</evidence>
<evidence type="ECO:0000313" key="4">
    <source>
        <dbReference type="Proteomes" id="UP000503129"/>
    </source>
</evidence>
<feature type="coiled-coil region" evidence="1">
    <location>
        <begin position="119"/>
        <end position="146"/>
    </location>
</feature>
<dbReference type="Proteomes" id="UP000503129">
    <property type="component" value="Chromosome"/>
</dbReference>
<protein>
    <submittedName>
        <fullName evidence="3">Uncharacterized protein</fullName>
    </submittedName>
</protein>
<evidence type="ECO:0000256" key="1">
    <source>
        <dbReference type="SAM" id="Coils"/>
    </source>
</evidence>
<feature type="region of interest" description="Disordered" evidence="2">
    <location>
        <begin position="216"/>
        <end position="238"/>
    </location>
</feature>
<reference evidence="3 4" key="1">
    <citation type="submission" date="2018-06" db="EMBL/GenBank/DDBJ databases">
        <title>Comparative genomics of Brasilonema spp. strains.</title>
        <authorList>
            <person name="Alvarenga D.O."/>
            <person name="Fiore M.F."/>
            <person name="Varani A.M."/>
        </authorList>
    </citation>
    <scope>NUCLEOTIDE SEQUENCE [LARGE SCALE GENOMIC DNA]</scope>
    <source>
        <strain evidence="3 4">CENA114</strain>
    </source>
</reference>
<name>A0A856ME81_9CYAN</name>
<organism evidence="3 4">
    <name type="scientific">Brasilonema sennae CENA114</name>
    <dbReference type="NCBI Taxonomy" id="415709"/>
    <lineage>
        <taxon>Bacteria</taxon>
        <taxon>Bacillati</taxon>
        <taxon>Cyanobacteriota</taxon>
        <taxon>Cyanophyceae</taxon>
        <taxon>Nostocales</taxon>
        <taxon>Scytonemataceae</taxon>
        <taxon>Brasilonema</taxon>
        <taxon>Bromeliae group (in: Brasilonema)</taxon>
    </lineage>
</organism>
<keyword evidence="1" id="KW-0175">Coiled coil</keyword>
<proteinExistence type="predicted"/>
<keyword evidence="4" id="KW-1185">Reference proteome</keyword>
<dbReference type="AlphaFoldDB" id="A0A856ME81"/>
<dbReference type="RefSeq" id="WP_171976699.1">
    <property type="nucleotide sequence ID" value="NZ_CAWOXK010000001.1"/>
</dbReference>
<feature type="compositionally biased region" description="Polar residues" evidence="2">
    <location>
        <begin position="227"/>
        <end position="238"/>
    </location>
</feature>
<sequence length="238" mass="27044">MITNFDSTAIASKENLQKNPTIQQLLEIEADASRQIAQQLADKKQECGKNKRKWQEYLQKNGLTERDAKKRIKLVRLPLVLWQVGTIMALQLVTPMMEPVRDYFTATGDEVTQEAVQAKMDDVKQMRKMERELLAQEEEVSVWKMDKNGRRYWESGKSYDQEAGVVLEELVKETGKLPQTIISEALLLRFDGGVSVSRLVNDNILNGDDIAEFKSQESGLREHQPTGVRSQTAFISGA</sequence>
<gene>
    <name evidence="3" type="ORF">DP114_17790</name>
</gene>
<accession>A0A856ME81</accession>
<dbReference type="EMBL" id="CP030118">
    <property type="protein sequence ID" value="QDL09503.1"/>
    <property type="molecule type" value="Genomic_DNA"/>
</dbReference>